<dbReference type="EMBL" id="JAOSHN010000002">
    <property type="protein sequence ID" value="MCU7377962.1"/>
    <property type="molecule type" value="Genomic_DNA"/>
</dbReference>
<evidence type="ECO:0000256" key="3">
    <source>
        <dbReference type="ARBA" id="ARBA00023015"/>
    </source>
</evidence>
<dbReference type="Gene3D" id="1.10.10.60">
    <property type="entry name" value="Homeodomain-like"/>
    <property type="match status" value="1"/>
</dbReference>
<feature type="domain" description="Sigma-54 factor interaction" evidence="5">
    <location>
        <begin position="253"/>
        <end position="483"/>
    </location>
</feature>
<dbReference type="CDD" id="cd00130">
    <property type="entry name" value="PAS"/>
    <property type="match status" value="1"/>
</dbReference>
<dbReference type="CDD" id="cd00009">
    <property type="entry name" value="AAA"/>
    <property type="match status" value="1"/>
</dbReference>
<dbReference type="GO" id="GO:0006355">
    <property type="term" value="P:regulation of DNA-templated transcription"/>
    <property type="evidence" value="ECO:0007669"/>
    <property type="project" value="InterPro"/>
</dbReference>
<dbReference type="GO" id="GO:0005524">
    <property type="term" value="F:ATP binding"/>
    <property type="evidence" value="ECO:0007669"/>
    <property type="project" value="UniProtKB-KW"/>
</dbReference>
<dbReference type="AlphaFoldDB" id="A0A9J6QPP7"/>
<keyword evidence="2" id="KW-0067">ATP-binding</keyword>
<dbReference type="Pfam" id="PF02954">
    <property type="entry name" value="HTH_8"/>
    <property type="match status" value="1"/>
</dbReference>
<proteinExistence type="predicted"/>
<dbReference type="SUPFAM" id="SSF52540">
    <property type="entry name" value="P-loop containing nucleoside triphosphate hydrolases"/>
    <property type="match status" value="1"/>
</dbReference>
<evidence type="ECO:0000256" key="1">
    <source>
        <dbReference type="ARBA" id="ARBA00022741"/>
    </source>
</evidence>
<gene>
    <name evidence="7" type="ORF">OBO34_06295</name>
</gene>
<dbReference type="SUPFAM" id="SSF55785">
    <property type="entry name" value="PYP-like sensor domain (PAS domain)"/>
    <property type="match status" value="2"/>
</dbReference>
<dbReference type="SMART" id="SM00382">
    <property type="entry name" value="AAA"/>
    <property type="match status" value="1"/>
</dbReference>
<dbReference type="Pfam" id="PF13188">
    <property type="entry name" value="PAS_8"/>
    <property type="match status" value="1"/>
</dbReference>
<dbReference type="PRINTS" id="PR01590">
    <property type="entry name" value="HTHFIS"/>
</dbReference>
<dbReference type="PANTHER" id="PTHR32071:SF121">
    <property type="entry name" value="SIGMA L-DEPENDENT TRANSCRIPTIONAL REGULATOR YQIR-RELATED"/>
    <property type="match status" value="1"/>
</dbReference>
<evidence type="ECO:0000313" key="7">
    <source>
        <dbReference type="EMBL" id="MCU7377962.1"/>
    </source>
</evidence>
<dbReference type="InterPro" id="IPR025662">
    <property type="entry name" value="Sigma_54_int_dom_ATP-bd_1"/>
</dbReference>
<feature type="domain" description="PAS" evidence="6">
    <location>
        <begin position="120"/>
        <end position="165"/>
    </location>
</feature>
<keyword evidence="8" id="KW-1185">Reference proteome</keyword>
<dbReference type="InterPro" id="IPR002197">
    <property type="entry name" value="HTH_Fis"/>
</dbReference>
<keyword evidence="1" id="KW-0547">Nucleotide-binding</keyword>
<evidence type="ECO:0000259" key="6">
    <source>
        <dbReference type="PROSITE" id="PS50112"/>
    </source>
</evidence>
<dbReference type="InterPro" id="IPR009057">
    <property type="entry name" value="Homeodomain-like_sf"/>
</dbReference>
<dbReference type="InterPro" id="IPR013767">
    <property type="entry name" value="PAS_fold"/>
</dbReference>
<dbReference type="InterPro" id="IPR000014">
    <property type="entry name" value="PAS"/>
</dbReference>
<dbReference type="InterPro" id="IPR027417">
    <property type="entry name" value="P-loop_NTPase"/>
</dbReference>
<dbReference type="Gene3D" id="3.40.50.300">
    <property type="entry name" value="P-loop containing nucleotide triphosphate hydrolases"/>
    <property type="match status" value="1"/>
</dbReference>
<evidence type="ECO:0000259" key="5">
    <source>
        <dbReference type="PROSITE" id="PS50045"/>
    </source>
</evidence>
<evidence type="ECO:0000256" key="4">
    <source>
        <dbReference type="ARBA" id="ARBA00023163"/>
    </source>
</evidence>
<dbReference type="PROSITE" id="PS00676">
    <property type="entry name" value="SIGMA54_INTERACT_2"/>
    <property type="match status" value="1"/>
</dbReference>
<evidence type="ECO:0000313" key="8">
    <source>
        <dbReference type="Proteomes" id="UP001065549"/>
    </source>
</evidence>
<accession>A0A9J6QPP7</accession>
<dbReference type="InterPro" id="IPR058031">
    <property type="entry name" value="AAA_lid_NorR"/>
</dbReference>
<dbReference type="NCBIfam" id="TIGR00229">
    <property type="entry name" value="sensory_box"/>
    <property type="match status" value="1"/>
</dbReference>
<dbReference type="InterPro" id="IPR035965">
    <property type="entry name" value="PAS-like_dom_sf"/>
</dbReference>
<keyword evidence="3" id="KW-0805">Transcription regulation</keyword>
<dbReference type="Pfam" id="PF00158">
    <property type="entry name" value="Sigma54_activat"/>
    <property type="match status" value="1"/>
</dbReference>
<dbReference type="FunFam" id="3.40.50.300:FF:000006">
    <property type="entry name" value="DNA-binding transcriptional regulator NtrC"/>
    <property type="match status" value="1"/>
</dbReference>
<dbReference type="Gene3D" id="1.10.8.60">
    <property type="match status" value="1"/>
</dbReference>
<dbReference type="PROSITE" id="PS00675">
    <property type="entry name" value="SIGMA54_INTERACT_1"/>
    <property type="match status" value="1"/>
</dbReference>
<dbReference type="Gene3D" id="3.30.450.20">
    <property type="entry name" value="PAS domain"/>
    <property type="match status" value="2"/>
</dbReference>
<sequence>MTSIPIERILNATYDGIAAADRDGKVILFNDAARRIFHVEGDPIGRHVSEISPVARMPEVIKDAIAEINHIIKIDEETTLVTSRMPIWDEDGEVIGAVAIFKEVPQLEELSTEVNRLEEMQSMMEAIFSAAQDAISVANQNGINVMMNKAYSKLIGMKPSELIGQPCDIDCKGKSIHRAVLESGKEQRGFHMVVGRHNKEIIAQGAPILVNGELKGSVAVAYDLTELLSLSRELDDAKRVIRELKGKYSFDDIIGKNRYLKEAIEKAKRAAKTSAPILLIGDSGTGKELFAHAIHNESKRAAKPFVRVNCAAISEGLLESELFGYEEGAFTGAKKTGKRGYFEQADKGTIFLDEIGKISPAMQAKLLRVLQEQEIIRVGASSPISVDVRIVAAANNDLEEEIANGNFREDLYYRLNMVPIELPSLKERPDDIPLLAEYMIVKYNEEYGRNIEGISSGALAVLKEKEWRGNVRELANYIGRAIIDMDPAKTRIEAEDLPDLGLKEMRTLDKEEELEGVKPLSQVVRETERAYIKKVLEKNGGNKTKTARDLGISIRSLYNKLQQ</sequence>
<evidence type="ECO:0000256" key="2">
    <source>
        <dbReference type="ARBA" id="ARBA00022840"/>
    </source>
</evidence>
<reference evidence="7" key="1">
    <citation type="submission" date="2022-09" db="EMBL/GenBank/DDBJ databases">
        <title>Culturomic study of gut microbiota in children with autism spectrum disorder.</title>
        <authorList>
            <person name="Efimov B.A."/>
            <person name="Chaplin A.V."/>
            <person name="Sokolova S.R."/>
            <person name="Pikina A.P."/>
            <person name="Korzhanova M."/>
            <person name="Belova V."/>
            <person name="Korostin D."/>
        </authorList>
    </citation>
    <scope>NUCLEOTIDE SEQUENCE</scope>
    <source>
        <strain evidence="7">ASD5510</strain>
    </source>
</reference>
<dbReference type="SMART" id="SM00091">
    <property type="entry name" value="PAS"/>
    <property type="match status" value="2"/>
</dbReference>
<dbReference type="GO" id="GO:0043565">
    <property type="term" value="F:sequence-specific DNA binding"/>
    <property type="evidence" value="ECO:0007669"/>
    <property type="project" value="InterPro"/>
</dbReference>
<organism evidence="7 8">
    <name type="scientific">Hominibacterium faecale</name>
    <dbReference type="NCBI Taxonomy" id="2839743"/>
    <lineage>
        <taxon>Bacteria</taxon>
        <taxon>Bacillati</taxon>
        <taxon>Bacillota</taxon>
        <taxon>Clostridia</taxon>
        <taxon>Peptostreptococcales</taxon>
        <taxon>Anaerovoracaceae</taxon>
        <taxon>Hominibacterium</taxon>
    </lineage>
</organism>
<dbReference type="RefSeq" id="WP_148395236.1">
    <property type="nucleotide sequence ID" value="NZ_JAJAGH010000006.1"/>
</dbReference>
<dbReference type="Proteomes" id="UP001065549">
    <property type="component" value="Unassembled WGS sequence"/>
</dbReference>
<dbReference type="InterPro" id="IPR002078">
    <property type="entry name" value="Sigma_54_int"/>
</dbReference>
<dbReference type="Pfam" id="PF25601">
    <property type="entry name" value="AAA_lid_14"/>
    <property type="match status" value="1"/>
</dbReference>
<comment type="caution">
    <text evidence="7">The sequence shown here is derived from an EMBL/GenBank/DDBJ whole genome shotgun (WGS) entry which is preliminary data.</text>
</comment>
<dbReference type="SUPFAM" id="SSF46689">
    <property type="entry name" value="Homeodomain-like"/>
    <property type="match status" value="1"/>
</dbReference>
<name>A0A9J6QPP7_9FIRM</name>
<dbReference type="PANTHER" id="PTHR32071">
    <property type="entry name" value="TRANSCRIPTIONAL REGULATORY PROTEIN"/>
    <property type="match status" value="1"/>
</dbReference>
<dbReference type="PROSITE" id="PS50112">
    <property type="entry name" value="PAS"/>
    <property type="match status" value="1"/>
</dbReference>
<keyword evidence="4" id="KW-0804">Transcription</keyword>
<dbReference type="PROSITE" id="PS50045">
    <property type="entry name" value="SIGMA54_INTERACT_4"/>
    <property type="match status" value="1"/>
</dbReference>
<dbReference type="InterPro" id="IPR003593">
    <property type="entry name" value="AAA+_ATPase"/>
</dbReference>
<dbReference type="InterPro" id="IPR025943">
    <property type="entry name" value="Sigma_54_int_dom_ATP-bd_2"/>
</dbReference>
<protein>
    <submittedName>
        <fullName evidence="7">Sigma 54-interacting transcriptional regulator</fullName>
    </submittedName>
</protein>
<dbReference type="Pfam" id="PF00989">
    <property type="entry name" value="PAS"/>
    <property type="match status" value="1"/>
</dbReference>